<evidence type="ECO:0000259" key="2">
    <source>
        <dbReference type="Pfam" id="PF06722"/>
    </source>
</evidence>
<dbReference type="SUPFAM" id="SSF53756">
    <property type="entry name" value="UDP-Glycosyltransferase/glycogen phosphorylase"/>
    <property type="match status" value="1"/>
</dbReference>
<name>A0AAN6N2H7_9PEZI</name>
<dbReference type="Pfam" id="PF06722">
    <property type="entry name" value="EryCIII-like_C"/>
    <property type="match status" value="1"/>
</dbReference>
<feature type="domain" description="Erythromycin biosynthesis protein CIII-like C-terminal" evidence="2">
    <location>
        <begin position="332"/>
        <end position="451"/>
    </location>
</feature>
<dbReference type="CDD" id="cd03784">
    <property type="entry name" value="GT1_Gtf-like"/>
    <property type="match status" value="1"/>
</dbReference>
<evidence type="ECO:0000313" key="4">
    <source>
        <dbReference type="Proteomes" id="UP001303473"/>
    </source>
</evidence>
<organism evidence="3 4">
    <name type="scientific">Diplogelasinospora grovesii</name>
    <dbReference type="NCBI Taxonomy" id="303347"/>
    <lineage>
        <taxon>Eukaryota</taxon>
        <taxon>Fungi</taxon>
        <taxon>Dikarya</taxon>
        <taxon>Ascomycota</taxon>
        <taxon>Pezizomycotina</taxon>
        <taxon>Sordariomycetes</taxon>
        <taxon>Sordariomycetidae</taxon>
        <taxon>Sordariales</taxon>
        <taxon>Diplogelasinosporaceae</taxon>
        <taxon>Diplogelasinospora</taxon>
    </lineage>
</organism>
<dbReference type="GO" id="GO:0016758">
    <property type="term" value="F:hexosyltransferase activity"/>
    <property type="evidence" value="ECO:0007669"/>
    <property type="project" value="UniProtKB-ARBA"/>
</dbReference>
<dbReference type="InterPro" id="IPR050426">
    <property type="entry name" value="Glycosyltransferase_28"/>
</dbReference>
<protein>
    <recommendedName>
        <fullName evidence="2">Erythromycin biosynthesis protein CIII-like C-terminal domain-containing protein</fullName>
    </recommendedName>
</protein>
<gene>
    <name evidence="3" type="ORF">QBC46DRAFT_391693</name>
</gene>
<dbReference type="InterPro" id="IPR010610">
    <property type="entry name" value="EryCIII-like_C"/>
</dbReference>
<dbReference type="EMBL" id="MU853844">
    <property type="protein sequence ID" value="KAK3937839.1"/>
    <property type="molecule type" value="Genomic_DNA"/>
</dbReference>
<evidence type="ECO:0000256" key="1">
    <source>
        <dbReference type="ARBA" id="ARBA00022679"/>
    </source>
</evidence>
<dbReference type="AlphaFoldDB" id="A0AAN6N2H7"/>
<dbReference type="PANTHER" id="PTHR48050">
    <property type="entry name" value="STEROL 3-BETA-GLUCOSYLTRANSFERASE"/>
    <property type="match status" value="1"/>
</dbReference>
<accession>A0AAN6N2H7</accession>
<keyword evidence="4" id="KW-1185">Reference proteome</keyword>
<dbReference type="GO" id="GO:0008194">
    <property type="term" value="F:UDP-glycosyltransferase activity"/>
    <property type="evidence" value="ECO:0007669"/>
    <property type="project" value="InterPro"/>
</dbReference>
<proteinExistence type="predicted"/>
<reference evidence="4" key="1">
    <citation type="journal article" date="2023" name="Mol. Phylogenet. Evol.">
        <title>Genome-scale phylogeny and comparative genomics of the fungal order Sordariales.</title>
        <authorList>
            <person name="Hensen N."/>
            <person name="Bonometti L."/>
            <person name="Westerberg I."/>
            <person name="Brannstrom I.O."/>
            <person name="Guillou S."/>
            <person name="Cros-Aarteil S."/>
            <person name="Calhoun S."/>
            <person name="Haridas S."/>
            <person name="Kuo A."/>
            <person name="Mondo S."/>
            <person name="Pangilinan J."/>
            <person name="Riley R."/>
            <person name="LaButti K."/>
            <person name="Andreopoulos B."/>
            <person name="Lipzen A."/>
            <person name="Chen C."/>
            <person name="Yan M."/>
            <person name="Daum C."/>
            <person name="Ng V."/>
            <person name="Clum A."/>
            <person name="Steindorff A."/>
            <person name="Ohm R.A."/>
            <person name="Martin F."/>
            <person name="Silar P."/>
            <person name="Natvig D.O."/>
            <person name="Lalanne C."/>
            <person name="Gautier V."/>
            <person name="Ament-Velasquez S.L."/>
            <person name="Kruys A."/>
            <person name="Hutchinson M.I."/>
            <person name="Powell A.J."/>
            <person name="Barry K."/>
            <person name="Miller A.N."/>
            <person name="Grigoriev I.V."/>
            <person name="Debuchy R."/>
            <person name="Gladieux P."/>
            <person name="Hiltunen Thoren M."/>
            <person name="Johannesson H."/>
        </authorList>
    </citation>
    <scope>NUCLEOTIDE SEQUENCE [LARGE SCALE GENOMIC DNA]</scope>
    <source>
        <strain evidence="4">CBS 340.73</strain>
    </source>
</reference>
<sequence>MGDAMQAATAATTPAITREKPIIVAAAFPASGHTLGLIQFSAHLVKKGFQVLFIGSGDFKSSIEHAGATFIEHSWKFSDRPEVLEAHDKITDPAGQLIFAMKHLFLDSTPQAFNLMNSTLESVRENYGPSREVVILHEIMYQGVVPYYLGAPLPKGYSRLPKVINFCPTLNIATDYAVPPFGPGLPYDPTPENLALWKSIHDQMHATARVVLCDHANPIYKSLGCTQQMTTWLWDELMRRFDVTLLASSASTDYPRSTPNPKVRYIGGLPLKPVSPDFKYPEWWSTITENAALEEGKKKVVFVTQGTAMLDYTELLIPSIKALSERDDLIVIATLGCRDEPVPQDVVPVPGHIKVIDYLPYDAMLPYTDVFVSNAGYGGFMHGVMNGVPMVLAGTAADKAEVCARAEWSGVAVNLRTARPSIEAIREALDKVLTEPAYKTRAAELKEENEAMDSLGTLEEIVWEMVVR</sequence>
<dbReference type="PANTHER" id="PTHR48050:SF13">
    <property type="entry name" value="STEROL 3-BETA-GLUCOSYLTRANSFERASE UGT80A2"/>
    <property type="match status" value="1"/>
</dbReference>
<dbReference type="InterPro" id="IPR002213">
    <property type="entry name" value="UDP_glucos_trans"/>
</dbReference>
<evidence type="ECO:0000313" key="3">
    <source>
        <dbReference type="EMBL" id="KAK3937839.1"/>
    </source>
</evidence>
<dbReference type="Gene3D" id="3.40.50.2000">
    <property type="entry name" value="Glycogen Phosphorylase B"/>
    <property type="match status" value="2"/>
</dbReference>
<keyword evidence="1" id="KW-0808">Transferase</keyword>
<comment type="caution">
    <text evidence="3">The sequence shown here is derived from an EMBL/GenBank/DDBJ whole genome shotgun (WGS) entry which is preliminary data.</text>
</comment>
<dbReference type="Proteomes" id="UP001303473">
    <property type="component" value="Unassembled WGS sequence"/>
</dbReference>